<organism evidence="5 6">
    <name type="scientific">Dyadobacter soli</name>
    <dbReference type="NCBI Taxonomy" id="659014"/>
    <lineage>
        <taxon>Bacteria</taxon>
        <taxon>Pseudomonadati</taxon>
        <taxon>Bacteroidota</taxon>
        <taxon>Cytophagia</taxon>
        <taxon>Cytophagales</taxon>
        <taxon>Spirosomataceae</taxon>
        <taxon>Dyadobacter</taxon>
    </lineage>
</organism>
<evidence type="ECO:0000256" key="2">
    <source>
        <dbReference type="ARBA" id="ARBA00023315"/>
    </source>
</evidence>
<evidence type="ECO:0000259" key="4">
    <source>
        <dbReference type="PROSITE" id="PS51186"/>
    </source>
</evidence>
<dbReference type="RefSeq" id="WP_090154271.1">
    <property type="nucleotide sequence ID" value="NZ_FNAN01000012.1"/>
</dbReference>
<feature type="domain" description="N-acetyltransferase" evidence="4">
    <location>
        <begin position="4"/>
        <end position="137"/>
    </location>
</feature>
<proteinExistence type="predicted"/>
<dbReference type="Pfam" id="PF13673">
    <property type="entry name" value="Acetyltransf_10"/>
    <property type="match status" value="1"/>
</dbReference>
<dbReference type="Gene3D" id="3.40.630.30">
    <property type="match status" value="1"/>
</dbReference>
<dbReference type="OrthoDB" id="1178186at2"/>
<dbReference type="InterPro" id="IPR050680">
    <property type="entry name" value="YpeA/RimI_acetyltransf"/>
</dbReference>
<sequence length="137" mass="16088">MDSIEIHNVNADDTLEIRHEVLWPDKPRNFVKVPEDEHGIHFGLYFNGAMVSVISLFADNQDIRFRKFATLPGFQGKGLGSKLLQHALTYTQAQGYTRMWCDARAEALGFYERFKFEKCSEPFFKEQIEYYKIQRML</sequence>
<keyword evidence="3" id="KW-0472">Membrane</keyword>
<dbReference type="SUPFAM" id="SSF55729">
    <property type="entry name" value="Acyl-CoA N-acyltransferases (Nat)"/>
    <property type="match status" value="1"/>
</dbReference>
<evidence type="ECO:0000256" key="3">
    <source>
        <dbReference type="SAM" id="Phobius"/>
    </source>
</evidence>
<dbReference type="PROSITE" id="PS51186">
    <property type="entry name" value="GNAT"/>
    <property type="match status" value="1"/>
</dbReference>
<accession>A0A1G7P2H2</accession>
<evidence type="ECO:0000256" key="1">
    <source>
        <dbReference type="ARBA" id="ARBA00022679"/>
    </source>
</evidence>
<feature type="transmembrane region" description="Helical" evidence="3">
    <location>
        <begin position="39"/>
        <end position="58"/>
    </location>
</feature>
<dbReference type="PANTHER" id="PTHR43420:SF42">
    <property type="entry name" value="N-ACETYLTRANSFERASE DOMAIN-CONTAINING PROTEIN"/>
    <property type="match status" value="1"/>
</dbReference>
<name>A0A1G7P2H2_9BACT</name>
<dbReference type="GO" id="GO:0016747">
    <property type="term" value="F:acyltransferase activity, transferring groups other than amino-acyl groups"/>
    <property type="evidence" value="ECO:0007669"/>
    <property type="project" value="InterPro"/>
</dbReference>
<protein>
    <submittedName>
        <fullName evidence="5">Acetyltransferase (GNAT) domain-containing protein</fullName>
    </submittedName>
</protein>
<dbReference type="CDD" id="cd04301">
    <property type="entry name" value="NAT_SF"/>
    <property type="match status" value="1"/>
</dbReference>
<keyword evidence="6" id="KW-1185">Reference proteome</keyword>
<keyword evidence="3" id="KW-0812">Transmembrane</keyword>
<keyword evidence="3" id="KW-1133">Transmembrane helix</keyword>
<gene>
    <name evidence="5" type="ORF">SAMN04487996_112240</name>
</gene>
<dbReference type="EMBL" id="FNAN01000012">
    <property type="protein sequence ID" value="SDF80508.1"/>
    <property type="molecule type" value="Genomic_DNA"/>
</dbReference>
<dbReference type="Proteomes" id="UP000198748">
    <property type="component" value="Unassembled WGS sequence"/>
</dbReference>
<dbReference type="PANTHER" id="PTHR43420">
    <property type="entry name" value="ACETYLTRANSFERASE"/>
    <property type="match status" value="1"/>
</dbReference>
<evidence type="ECO:0000313" key="5">
    <source>
        <dbReference type="EMBL" id="SDF80508.1"/>
    </source>
</evidence>
<dbReference type="InterPro" id="IPR000182">
    <property type="entry name" value="GNAT_dom"/>
</dbReference>
<keyword evidence="1 5" id="KW-0808">Transferase</keyword>
<dbReference type="AlphaFoldDB" id="A0A1G7P2H2"/>
<dbReference type="STRING" id="659014.SAMN04487996_112240"/>
<dbReference type="InterPro" id="IPR016181">
    <property type="entry name" value="Acyl_CoA_acyltransferase"/>
</dbReference>
<reference evidence="6" key="1">
    <citation type="submission" date="2016-10" db="EMBL/GenBank/DDBJ databases">
        <authorList>
            <person name="Varghese N."/>
            <person name="Submissions S."/>
        </authorList>
    </citation>
    <scope>NUCLEOTIDE SEQUENCE [LARGE SCALE GENOMIC DNA]</scope>
    <source>
        <strain evidence="6">DSM 25329</strain>
    </source>
</reference>
<evidence type="ECO:0000313" key="6">
    <source>
        <dbReference type="Proteomes" id="UP000198748"/>
    </source>
</evidence>
<keyword evidence="2" id="KW-0012">Acyltransferase</keyword>